<evidence type="ECO:0000313" key="5">
    <source>
        <dbReference type="Proteomes" id="UP001565236"/>
    </source>
</evidence>
<evidence type="ECO:0000313" key="4">
    <source>
        <dbReference type="EMBL" id="MEY8662291.1"/>
    </source>
</evidence>
<dbReference type="SUPFAM" id="SSF46689">
    <property type="entry name" value="Homeodomain-like"/>
    <property type="match status" value="1"/>
</dbReference>
<dbReference type="InterPro" id="IPR009057">
    <property type="entry name" value="Homeodomain-like_sf"/>
</dbReference>
<keyword evidence="5" id="KW-1185">Reference proteome</keyword>
<reference evidence="4 5" key="1">
    <citation type="submission" date="2024-03" db="EMBL/GenBank/DDBJ databases">
        <title>Mouse gut bacterial collection (mGBC) of GemPharmatech.</title>
        <authorList>
            <person name="He Y."/>
            <person name="Dong L."/>
            <person name="Wu D."/>
            <person name="Gao X."/>
            <person name="Lin Z."/>
        </authorList>
    </citation>
    <scope>NUCLEOTIDE SEQUENCE [LARGE SCALE GENOMIC DNA]</scope>
    <source>
        <strain evidence="4 5">15-30</strain>
    </source>
</reference>
<dbReference type="Gene3D" id="1.10.357.10">
    <property type="entry name" value="Tetracycline Repressor, domain 2"/>
    <property type="match status" value="1"/>
</dbReference>
<feature type="DNA-binding region" description="H-T-H motif" evidence="2">
    <location>
        <begin position="34"/>
        <end position="53"/>
    </location>
</feature>
<dbReference type="InterPro" id="IPR001647">
    <property type="entry name" value="HTH_TetR"/>
</dbReference>
<sequence>MVSQTFKNLSATKKERILTALLHEFTAHPLKEAKVAPIVKEAQIARGAFYKYFTDLDDAYAYLYQQALLDVHAPFSRKMTLSEMEHATREFITKATVSPYFEFLRLHLTVNEKPLAVKENKPLQPTKVWAAMTLCHQTIREALADPTFQEDYLLRLEQSLALLSERKSI</sequence>
<accession>A0ABV4DP94</accession>
<feature type="domain" description="HTH tetR-type" evidence="3">
    <location>
        <begin position="11"/>
        <end position="71"/>
    </location>
</feature>
<dbReference type="RefSeq" id="WP_369941722.1">
    <property type="nucleotide sequence ID" value="NZ_JBCLUF010000014.1"/>
</dbReference>
<evidence type="ECO:0000256" key="2">
    <source>
        <dbReference type="PROSITE-ProRule" id="PRU00335"/>
    </source>
</evidence>
<evidence type="ECO:0000259" key="3">
    <source>
        <dbReference type="PROSITE" id="PS50977"/>
    </source>
</evidence>
<dbReference type="PROSITE" id="PS50977">
    <property type="entry name" value="HTH_TETR_2"/>
    <property type="match status" value="1"/>
</dbReference>
<organism evidence="4 5">
    <name type="scientific">Ligilactobacillus faecis</name>
    <dbReference type="NCBI Taxonomy" id="762833"/>
    <lineage>
        <taxon>Bacteria</taxon>
        <taxon>Bacillati</taxon>
        <taxon>Bacillota</taxon>
        <taxon>Bacilli</taxon>
        <taxon>Lactobacillales</taxon>
        <taxon>Lactobacillaceae</taxon>
        <taxon>Ligilactobacillus</taxon>
    </lineage>
</organism>
<dbReference type="Pfam" id="PF00440">
    <property type="entry name" value="TetR_N"/>
    <property type="match status" value="1"/>
</dbReference>
<proteinExistence type="predicted"/>
<dbReference type="EMBL" id="JBCLUF010000014">
    <property type="protein sequence ID" value="MEY8662291.1"/>
    <property type="molecule type" value="Genomic_DNA"/>
</dbReference>
<keyword evidence="1 2" id="KW-0238">DNA-binding</keyword>
<name>A0ABV4DP94_9LACO</name>
<gene>
    <name evidence="4" type="ORF">AALT52_05245</name>
</gene>
<evidence type="ECO:0000256" key="1">
    <source>
        <dbReference type="ARBA" id="ARBA00023125"/>
    </source>
</evidence>
<protein>
    <submittedName>
        <fullName evidence="4">TetR/AcrR family transcriptional regulator</fullName>
    </submittedName>
</protein>
<comment type="caution">
    <text evidence="4">The sequence shown here is derived from an EMBL/GenBank/DDBJ whole genome shotgun (WGS) entry which is preliminary data.</text>
</comment>
<dbReference type="Proteomes" id="UP001565236">
    <property type="component" value="Unassembled WGS sequence"/>
</dbReference>